<evidence type="ECO:0000259" key="10">
    <source>
        <dbReference type="Pfam" id="PF02879"/>
    </source>
</evidence>
<dbReference type="Gene3D" id="3.40.120.10">
    <property type="entry name" value="Alpha-D-Glucose-1,6-Bisphosphate, subunit A, domain 3"/>
    <property type="match status" value="3"/>
</dbReference>
<dbReference type="Pfam" id="PF00408">
    <property type="entry name" value="PGM_PMM_IV"/>
    <property type="match status" value="1"/>
</dbReference>
<dbReference type="InterPro" id="IPR005845">
    <property type="entry name" value="A-D-PHexomutase_a/b/a-II"/>
</dbReference>
<keyword evidence="4 7" id="KW-0479">Metal-binding</keyword>
<dbReference type="PANTHER" id="PTHR45745">
    <property type="entry name" value="PHOSPHOMANNOMUTASE 45A"/>
    <property type="match status" value="1"/>
</dbReference>
<dbReference type="SUPFAM" id="SSF53738">
    <property type="entry name" value="Phosphoglucomutase, first 3 domains"/>
    <property type="match status" value="3"/>
</dbReference>
<dbReference type="Proteomes" id="UP001224661">
    <property type="component" value="Unassembled WGS sequence"/>
</dbReference>
<evidence type="ECO:0000256" key="3">
    <source>
        <dbReference type="ARBA" id="ARBA00022553"/>
    </source>
</evidence>
<evidence type="ECO:0000256" key="1">
    <source>
        <dbReference type="ARBA" id="ARBA00001946"/>
    </source>
</evidence>
<dbReference type="EC" id="5.4.2.-" evidence="12"/>
<reference evidence="12 13" key="1">
    <citation type="submission" date="2023-05" db="EMBL/GenBank/DDBJ databases">
        <title>Draft genome sequence of Streptomyces sp. B-S-A8 isolated from a cave soil in Thailand.</title>
        <authorList>
            <person name="Chamroensaksri N."/>
            <person name="Muangham S."/>
        </authorList>
    </citation>
    <scope>NUCLEOTIDE SEQUENCE [LARGE SCALE GENOMIC DNA]</scope>
    <source>
        <strain evidence="12 13">B-S-A8</strain>
    </source>
</reference>
<keyword evidence="6 12" id="KW-0413">Isomerase</keyword>
<dbReference type="PROSITE" id="PS00710">
    <property type="entry name" value="PGM_PMM"/>
    <property type="match status" value="1"/>
</dbReference>
<dbReference type="InterPro" id="IPR036900">
    <property type="entry name" value="A-D-PHexomutase_C_sf"/>
</dbReference>
<evidence type="ECO:0000256" key="2">
    <source>
        <dbReference type="ARBA" id="ARBA00010231"/>
    </source>
</evidence>
<feature type="domain" description="Alpha-D-phosphohexomutase alpha/beta/alpha" evidence="10">
    <location>
        <begin position="225"/>
        <end position="314"/>
    </location>
</feature>
<dbReference type="Gene3D" id="3.30.310.50">
    <property type="entry name" value="Alpha-D-phosphohexomutase, C-terminal domain"/>
    <property type="match status" value="1"/>
</dbReference>
<dbReference type="InterPro" id="IPR005843">
    <property type="entry name" value="A-D-PHexomutase_C"/>
</dbReference>
<feature type="domain" description="Alpha-D-phosphohexomutase alpha/beta/alpha" evidence="11">
    <location>
        <begin position="327"/>
        <end position="433"/>
    </location>
</feature>
<dbReference type="Pfam" id="PF02878">
    <property type="entry name" value="PGM_PMM_I"/>
    <property type="match status" value="1"/>
</dbReference>
<dbReference type="Pfam" id="PF02880">
    <property type="entry name" value="PGM_PMM_III"/>
    <property type="match status" value="1"/>
</dbReference>
<keyword evidence="3" id="KW-0597">Phosphoprotein</keyword>
<evidence type="ECO:0000256" key="6">
    <source>
        <dbReference type="ARBA" id="ARBA00023235"/>
    </source>
</evidence>
<dbReference type="Pfam" id="PF02879">
    <property type="entry name" value="PGM_PMM_II"/>
    <property type="match status" value="1"/>
</dbReference>
<evidence type="ECO:0000259" key="8">
    <source>
        <dbReference type="Pfam" id="PF00408"/>
    </source>
</evidence>
<gene>
    <name evidence="12" type="ORF">QIS99_04860</name>
</gene>
<dbReference type="RefSeq" id="WP_282511389.1">
    <property type="nucleotide sequence ID" value="NZ_JASCIR010000003.1"/>
</dbReference>
<name>A0ABT6RM86_9ACTN</name>
<dbReference type="SUPFAM" id="SSF55957">
    <property type="entry name" value="Phosphoglucomutase, C-terminal domain"/>
    <property type="match status" value="1"/>
</dbReference>
<protein>
    <submittedName>
        <fullName evidence="12">Phospho-sugar mutase</fullName>
        <ecNumber evidence="12">5.4.2.-</ecNumber>
    </submittedName>
</protein>
<accession>A0ABT6RM86</accession>
<comment type="similarity">
    <text evidence="2 7">Belongs to the phosphohexose mutase family.</text>
</comment>
<sequence length="555" mass="58386">MQDDALITRARAWLAEDPDPETREELAKLIESEAHEELAARFSGTLQFGTAGLRGELGAGPMRMNRSVVIRAAAGLAAYLRAQGKAGGLVVIGYDARYKSADFARDTAAVMTGAGLRAALLPRPLPTPVLAFAIRHLGAVAGVEVTASHNPPRDNGYKVYLGWGSPRTESGGGTQIVPPADADIAAEIDAVAALADVPRPSEGWETLGEEVLEAYLARTDAVLAQGSPRTARTVYTPMHGVGKETLLAAFARAGFPEPVVVPEQAEPDPDFPTVAFPNPEEPGAMDLSFATARAAEPDLIIANDPDADRCAVAVHDSSAGDWRMLRGDEVGALLAAHLVKRGVTGTFAESIVSSSLLARIASGAGLAYEETLTGFKWIARVDGLRYGYEEALGYCVDPEGVRDKDGITAALLVAELASELKEQGRTLLDLLDDLAVEHGVHATDQLSVRVEDLSLIADAMRRLREQPPVSLAGLPVTLAEDLTQGTSSLPPTDGLRYTLDGARVIVRPSGTEPKLKCYLEAVVPVAPSDALPAARAKAAELLAALKRDLAAAAGI</sequence>
<feature type="domain" description="Alpha-D-phosphohexomutase alpha/beta/alpha" evidence="9">
    <location>
        <begin position="47"/>
        <end position="166"/>
    </location>
</feature>
<dbReference type="InterPro" id="IPR005846">
    <property type="entry name" value="A-D-PHexomutase_a/b/a-III"/>
</dbReference>
<dbReference type="InterPro" id="IPR016066">
    <property type="entry name" value="A-D-PHexomutase_CS"/>
</dbReference>
<comment type="caution">
    <text evidence="12">The sequence shown here is derived from an EMBL/GenBank/DDBJ whole genome shotgun (WGS) entry which is preliminary data.</text>
</comment>
<dbReference type="InterPro" id="IPR005844">
    <property type="entry name" value="A-D-PHexomutase_a/b/a-I"/>
</dbReference>
<evidence type="ECO:0000259" key="11">
    <source>
        <dbReference type="Pfam" id="PF02880"/>
    </source>
</evidence>
<feature type="domain" description="Alpha-D-phosphohexomutase C-terminal" evidence="8">
    <location>
        <begin position="448"/>
        <end position="522"/>
    </location>
</feature>
<dbReference type="PANTHER" id="PTHR45745:SF1">
    <property type="entry name" value="PHOSPHOGLUCOMUTASE 2B-RELATED"/>
    <property type="match status" value="1"/>
</dbReference>
<proteinExistence type="inferred from homology"/>
<comment type="cofactor">
    <cofactor evidence="1">
        <name>Mg(2+)</name>
        <dbReference type="ChEBI" id="CHEBI:18420"/>
    </cofactor>
</comment>
<evidence type="ECO:0000313" key="12">
    <source>
        <dbReference type="EMBL" id="MDI3385548.1"/>
    </source>
</evidence>
<dbReference type="CDD" id="cd05799">
    <property type="entry name" value="PGM2"/>
    <property type="match status" value="1"/>
</dbReference>
<evidence type="ECO:0000256" key="4">
    <source>
        <dbReference type="ARBA" id="ARBA00022723"/>
    </source>
</evidence>
<keyword evidence="13" id="KW-1185">Reference proteome</keyword>
<organism evidence="12 13">
    <name type="scientific">Streptomyces solicavernae</name>
    <dbReference type="NCBI Taxonomy" id="3043614"/>
    <lineage>
        <taxon>Bacteria</taxon>
        <taxon>Bacillati</taxon>
        <taxon>Actinomycetota</taxon>
        <taxon>Actinomycetes</taxon>
        <taxon>Kitasatosporales</taxon>
        <taxon>Streptomycetaceae</taxon>
        <taxon>Streptomyces</taxon>
    </lineage>
</organism>
<evidence type="ECO:0000256" key="5">
    <source>
        <dbReference type="ARBA" id="ARBA00022842"/>
    </source>
</evidence>
<evidence type="ECO:0000313" key="13">
    <source>
        <dbReference type="Proteomes" id="UP001224661"/>
    </source>
</evidence>
<dbReference type="InterPro" id="IPR016055">
    <property type="entry name" value="A-D-PHexomutase_a/b/a-I/II/III"/>
</dbReference>
<evidence type="ECO:0000256" key="7">
    <source>
        <dbReference type="RuleBase" id="RU004326"/>
    </source>
</evidence>
<evidence type="ECO:0000259" key="9">
    <source>
        <dbReference type="Pfam" id="PF02878"/>
    </source>
</evidence>
<dbReference type="GO" id="GO:0016853">
    <property type="term" value="F:isomerase activity"/>
    <property type="evidence" value="ECO:0007669"/>
    <property type="project" value="UniProtKB-KW"/>
</dbReference>
<dbReference type="EMBL" id="JASCIR010000003">
    <property type="protein sequence ID" value="MDI3385548.1"/>
    <property type="molecule type" value="Genomic_DNA"/>
</dbReference>
<keyword evidence="5 7" id="KW-0460">Magnesium</keyword>